<dbReference type="Proteomes" id="UP000790709">
    <property type="component" value="Unassembled WGS sequence"/>
</dbReference>
<reference evidence="1" key="1">
    <citation type="journal article" date="2021" name="New Phytol.">
        <title>Evolutionary innovations through gain and loss of genes in the ectomycorrhizal Boletales.</title>
        <authorList>
            <person name="Wu G."/>
            <person name="Miyauchi S."/>
            <person name="Morin E."/>
            <person name="Kuo A."/>
            <person name="Drula E."/>
            <person name="Varga T."/>
            <person name="Kohler A."/>
            <person name="Feng B."/>
            <person name="Cao Y."/>
            <person name="Lipzen A."/>
            <person name="Daum C."/>
            <person name="Hundley H."/>
            <person name="Pangilinan J."/>
            <person name="Johnson J."/>
            <person name="Barry K."/>
            <person name="LaButti K."/>
            <person name="Ng V."/>
            <person name="Ahrendt S."/>
            <person name="Min B."/>
            <person name="Choi I.G."/>
            <person name="Park H."/>
            <person name="Plett J.M."/>
            <person name="Magnuson J."/>
            <person name="Spatafora J.W."/>
            <person name="Nagy L.G."/>
            <person name="Henrissat B."/>
            <person name="Grigoriev I.V."/>
            <person name="Yang Z.L."/>
            <person name="Xu J."/>
            <person name="Martin F.M."/>
        </authorList>
    </citation>
    <scope>NUCLEOTIDE SEQUENCE</scope>
    <source>
        <strain evidence="1">KUC20120723A-06</strain>
    </source>
</reference>
<name>A0ACB8BZ54_9AGAM</name>
<gene>
    <name evidence="1" type="ORF">BV22DRAFT_1027751</name>
</gene>
<evidence type="ECO:0000313" key="1">
    <source>
        <dbReference type="EMBL" id="KAH7930990.1"/>
    </source>
</evidence>
<evidence type="ECO:0000313" key="2">
    <source>
        <dbReference type="Proteomes" id="UP000790709"/>
    </source>
</evidence>
<protein>
    <submittedName>
        <fullName evidence="1">Uncharacterized protein</fullName>
    </submittedName>
</protein>
<comment type="caution">
    <text evidence="1">The sequence shown here is derived from an EMBL/GenBank/DDBJ whole genome shotgun (WGS) entry which is preliminary data.</text>
</comment>
<proteinExistence type="predicted"/>
<accession>A0ACB8BZ54</accession>
<keyword evidence="2" id="KW-1185">Reference proteome</keyword>
<dbReference type="EMBL" id="MU266328">
    <property type="protein sequence ID" value="KAH7930990.1"/>
    <property type="molecule type" value="Genomic_DNA"/>
</dbReference>
<organism evidence="1 2">
    <name type="scientific">Leucogyrophana mollusca</name>
    <dbReference type="NCBI Taxonomy" id="85980"/>
    <lineage>
        <taxon>Eukaryota</taxon>
        <taxon>Fungi</taxon>
        <taxon>Dikarya</taxon>
        <taxon>Basidiomycota</taxon>
        <taxon>Agaricomycotina</taxon>
        <taxon>Agaricomycetes</taxon>
        <taxon>Agaricomycetidae</taxon>
        <taxon>Boletales</taxon>
        <taxon>Boletales incertae sedis</taxon>
        <taxon>Leucogyrophana</taxon>
    </lineage>
</organism>
<sequence length="480" mass="51938">MPIRPSSSGHSPPDDNFDYKPDIDDPTSRMSSDVALRKKKNADAQAAFRQRRANYIATLEETVTSLESVVLQLQDSCREARAEVTDLKQDNARLKHELRERETLLRMWQGRKTAHAPDDLPSIPSSLPTAHGQPSRLNSRIATPHGSQYGDNSMAYPATEETSSPLNVGSYGAGPSHNYPQHSPSISYAGVDNEHLPTDSPSHQLGAHRMSKYHPYAYSMPPSSRDGTWAHGMSQSTSSNGSPTLTSPEMYVNRFPMEEQKVPLNHLETTPYVFPGSRSISPSASTPPSSSSTSLTSPFQFTFPPDGSISQDRPVLDYHRPLNGHGPEVTLHGGTADISVSGPGSDGVRYRLGTRRANSGPERPLLPALPQFSGSENGSQHERGSSEGESNSYSLRPRRGTVPRDSRSPSPGAPPISGTLAVIKAQAFGALRRTRTRTKKSSEGAAKVAMEVLEARGIGMGVATGSKRPRLHSDDADMQS</sequence>